<dbReference type="EMBL" id="CH981534">
    <property type="protein sequence ID" value="EDK47442.1"/>
    <property type="molecule type" value="Genomic_DNA"/>
</dbReference>
<dbReference type="InParanoid" id="A5E7N4"/>
<proteinExistence type="predicted"/>
<dbReference type="HOGENOM" id="CLU_040330_0_0_1"/>
<dbReference type="VEuPathDB" id="FungiDB:LELG_05623"/>
<dbReference type="OMA" id="HENDIQK"/>
<name>A5E7N4_LODEL</name>
<dbReference type="Proteomes" id="UP000001996">
    <property type="component" value="Unassembled WGS sequence"/>
</dbReference>
<organism evidence="1 2">
    <name type="scientific">Lodderomyces elongisporus (strain ATCC 11503 / CBS 2605 / JCM 1781 / NBRC 1676 / NRRL YB-4239)</name>
    <name type="common">Yeast</name>
    <name type="synonym">Saccharomyces elongisporus</name>
    <dbReference type="NCBI Taxonomy" id="379508"/>
    <lineage>
        <taxon>Eukaryota</taxon>
        <taxon>Fungi</taxon>
        <taxon>Dikarya</taxon>
        <taxon>Ascomycota</taxon>
        <taxon>Saccharomycotina</taxon>
        <taxon>Pichiomycetes</taxon>
        <taxon>Debaryomycetaceae</taxon>
        <taxon>Candida/Lodderomyces clade</taxon>
        <taxon>Lodderomyces</taxon>
    </lineage>
</organism>
<keyword evidence="2" id="KW-1185">Reference proteome</keyword>
<evidence type="ECO:0000313" key="2">
    <source>
        <dbReference type="Proteomes" id="UP000001996"/>
    </source>
</evidence>
<gene>
    <name evidence="1" type="ORF">LELG_05623</name>
</gene>
<sequence length="478" mass="55058">MSRVRYLNLQTRRLSTLLKKDIHSLQPKDLTHESINHDDYDGLRKLIVELSNSSNPAKLKLYEHLIPTFGRYFQIQDSSFDNEMLKHLIDLNPGRVFTTAELFEKHANEKSNDLVNHVFDKLVKEYIEDTESEIDSVFAFFEQYGREMRLGQGDISAMLLTEMIKREDAKLIRRFFGTIDVNKEVCLEVAKHKLDSSWGRFAFIELVKQWFRIGAADIRPWVYEVTLRILNFNNNDLQNLVGANESESDEFATLSNDIINFINESKMDMEASNVYLRSLILEVCGIARDDLDATLRKYAHYEGFAPFGLESLKQSMVKIFAYQAIKHNKSIYVSTAEAIQPPETTISSLQLLIVLKSYFNADDGLELFNSYVSQVSDTVKEGKSQKGALTEAIILGFLVHNDREFATLIFDKAVEGQIILDELEITRIKKWFKAYSDSFIEKEDWEAHAKHMMKEQALQFIQNVGTAKLLALIPKESM</sequence>
<dbReference type="eggNOG" id="ENOG502QVKH">
    <property type="taxonomic scope" value="Eukaryota"/>
</dbReference>
<reference evidence="1 2" key="1">
    <citation type="journal article" date="2009" name="Nature">
        <title>Evolution of pathogenicity and sexual reproduction in eight Candida genomes.</title>
        <authorList>
            <person name="Butler G."/>
            <person name="Rasmussen M.D."/>
            <person name="Lin M.F."/>
            <person name="Santos M.A."/>
            <person name="Sakthikumar S."/>
            <person name="Munro C.A."/>
            <person name="Rheinbay E."/>
            <person name="Grabherr M."/>
            <person name="Forche A."/>
            <person name="Reedy J.L."/>
            <person name="Agrafioti I."/>
            <person name="Arnaud M.B."/>
            <person name="Bates S."/>
            <person name="Brown A.J."/>
            <person name="Brunke S."/>
            <person name="Costanzo M.C."/>
            <person name="Fitzpatrick D.A."/>
            <person name="de Groot P.W."/>
            <person name="Harris D."/>
            <person name="Hoyer L.L."/>
            <person name="Hube B."/>
            <person name="Klis F.M."/>
            <person name="Kodira C."/>
            <person name="Lennard N."/>
            <person name="Logue M.E."/>
            <person name="Martin R."/>
            <person name="Neiman A.M."/>
            <person name="Nikolaou E."/>
            <person name="Quail M.A."/>
            <person name="Quinn J."/>
            <person name="Santos M.C."/>
            <person name="Schmitzberger F.F."/>
            <person name="Sherlock G."/>
            <person name="Shah P."/>
            <person name="Silverstein K.A."/>
            <person name="Skrzypek M.S."/>
            <person name="Soll D."/>
            <person name="Staggs R."/>
            <person name="Stansfield I."/>
            <person name="Stumpf M.P."/>
            <person name="Sudbery P.E."/>
            <person name="Srikantha T."/>
            <person name="Zeng Q."/>
            <person name="Berman J."/>
            <person name="Berriman M."/>
            <person name="Heitman J."/>
            <person name="Gow N.A."/>
            <person name="Lorenz M.C."/>
            <person name="Birren B.W."/>
            <person name="Kellis M."/>
            <person name="Cuomo C.A."/>
        </authorList>
    </citation>
    <scope>NUCLEOTIDE SEQUENCE [LARGE SCALE GENOMIC DNA]</scope>
    <source>
        <strain evidence="2">ATCC 11503 / BCRC 21390 / CBS 2605 / JCM 1781 / NBRC 1676 / NRRL YB-4239</strain>
    </source>
</reference>
<accession>A5E7N4</accession>
<dbReference type="AlphaFoldDB" id="A5E7N4"/>
<evidence type="ECO:0000313" key="1">
    <source>
        <dbReference type="EMBL" id="EDK47442.1"/>
    </source>
</evidence>
<dbReference type="OrthoDB" id="4046837at2759"/>
<dbReference type="GeneID" id="5230161"/>
<dbReference type="KEGG" id="lel:PVL30_004379"/>
<protein>
    <submittedName>
        <fullName evidence="1">Uncharacterized protein</fullName>
    </submittedName>
</protein>